<dbReference type="PIRSF" id="PIRSF018968">
    <property type="entry name" value="ABC_permease_BceB"/>
    <property type="match status" value="1"/>
</dbReference>
<feature type="transmembrane region" description="Helical" evidence="6">
    <location>
        <begin position="593"/>
        <end position="611"/>
    </location>
</feature>
<evidence type="ECO:0000256" key="6">
    <source>
        <dbReference type="PIRNR" id="PIRNR018968"/>
    </source>
</evidence>
<evidence type="ECO:0000256" key="1">
    <source>
        <dbReference type="ARBA" id="ARBA00004651"/>
    </source>
</evidence>
<dbReference type="PANTHER" id="PTHR46795">
    <property type="entry name" value="ABC TRANSPORTER PERMEASE-RELATED-RELATED"/>
    <property type="match status" value="1"/>
</dbReference>
<proteinExistence type="inferred from homology"/>
<dbReference type="InterPro" id="IPR052536">
    <property type="entry name" value="ABC-4_Integral_Memb_Prot"/>
</dbReference>
<accession>A0ABW0LHP0</accession>
<dbReference type="InterPro" id="IPR027022">
    <property type="entry name" value="ABC_permease_BceB-typ"/>
</dbReference>
<comment type="subcellular location">
    <subcellularLocation>
        <location evidence="1 6">Cell membrane</location>
        <topology evidence="1 6">Multi-pass membrane protein</topology>
    </subcellularLocation>
</comment>
<feature type="transmembrane region" description="Helical" evidence="6">
    <location>
        <begin position="501"/>
        <end position="525"/>
    </location>
</feature>
<evidence type="ECO:0000313" key="8">
    <source>
        <dbReference type="EMBL" id="MFC5465285.1"/>
    </source>
</evidence>
<gene>
    <name evidence="8" type="ORF">ACFPM4_11045</name>
</gene>
<organism evidence="8 9">
    <name type="scientific">Lederbergia graminis</name>
    <dbReference type="NCBI Taxonomy" id="735518"/>
    <lineage>
        <taxon>Bacteria</taxon>
        <taxon>Bacillati</taxon>
        <taxon>Bacillota</taxon>
        <taxon>Bacilli</taxon>
        <taxon>Bacillales</taxon>
        <taxon>Bacillaceae</taxon>
        <taxon>Lederbergia</taxon>
    </lineage>
</organism>
<reference evidence="9" key="1">
    <citation type="journal article" date="2019" name="Int. J. Syst. Evol. Microbiol.">
        <title>The Global Catalogue of Microorganisms (GCM) 10K type strain sequencing project: providing services to taxonomists for standard genome sequencing and annotation.</title>
        <authorList>
            <consortium name="The Broad Institute Genomics Platform"/>
            <consortium name="The Broad Institute Genome Sequencing Center for Infectious Disease"/>
            <person name="Wu L."/>
            <person name="Ma J."/>
        </authorList>
    </citation>
    <scope>NUCLEOTIDE SEQUENCE [LARGE SCALE GENOMIC DNA]</scope>
    <source>
        <strain evidence="9">CGMCC 1.12237</strain>
    </source>
</reference>
<feature type="transmembrane region" description="Helical" evidence="6">
    <location>
        <begin position="101"/>
        <end position="124"/>
    </location>
</feature>
<feature type="transmembrane region" description="Helical" evidence="6">
    <location>
        <begin position="20"/>
        <end position="40"/>
    </location>
</feature>
<dbReference type="Pfam" id="PF02687">
    <property type="entry name" value="FtsX"/>
    <property type="match status" value="1"/>
</dbReference>
<feature type="transmembrane region" description="Helical" evidence="6">
    <location>
        <begin position="144"/>
        <end position="173"/>
    </location>
</feature>
<keyword evidence="2 6" id="KW-1003">Cell membrane</keyword>
<feature type="transmembrane region" description="Helical" evidence="6">
    <location>
        <begin position="194"/>
        <end position="216"/>
    </location>
</feature>
<dbReference type="EMBL" id="JBHSMC010000014">
    <property type="protein sequence ID" value="MFC5465285.1"/>
    <property type="molecule type" value="Genomic_DNA"/>
</dbReference>
<feature type="transmembrane region" description="Helical" evidence="6">
    <location>
        <begin position="222"/>
        <end position="251"/>
    </location>
</feature>
<protein>
    <submittedName>
        <fullName evidence="8">FtsX-like permease family protein</fullName>
    </submittedName>
</protein>
<feature type="transmembrane region" description="Helical" evidence="6">
    <location>
        <begin position="559"/>
        <end position="581"/>
    </location>
</feature>
<evidence type="ECO:0000259" key="7">
    <source>
        <dbReference type="Pfam" id="PF02687"/>
    </source>
</evidence>
<dbReference type="InterPro" id="IPR003838">
    <property type="entry name" value="ABC3_permease_C"/>
</dbReference>
<keyword evidence="4 6" id="KW-1133">Transmembrane helix</keyword>
<keyword evidence="9" id="KW-1185">Reference proteome</keyword>
<feature type="transmembrane region" description="Helical" evidence="6">
    <location>
        <begin position="60"/>
        <end position="80"/>
    </location>
</feature>
<sequence>MTFRRFAFNNVMRNKRTYAAYFLSSTFSVLVFFVYAMFAFHPSLLEINPNVAIGLHFAEAIIYVFSFIFVLISMSAFLKSRKKEFGLMVMHGMTNMQLRKMVFLENVIIGFFATISGITLGLVFGKVILLTAEKVLDLEQSLNFYIPIQALLLTFIAFLLLFIIISFSTVSILKGNKLVDLIKGSEAPKKEPKASVYLSVLSIILLAAGYTTALIVKNLQVIIAMIPVTIVVIIGTYFLFTQLSVYTINLLKKSKNFFWKKTNLVLMSDLAYRMKDNARTFFFVAIVSTVAFSAIGSLVGFRAMMTKELVKESPFAIEYESYNNNKDEEAHLELIRNELKTNDIPFVETKTAIMEIPKGDITIYVVRESDYNALAKMKNEEQVKLANNETALLYYHSSIGELETRDEQKEFTIGEKSLQQVRAIPTNLLPGFHDFYIVNDNLYQELKKDDTEESLYYAFSIDDWKETIPVGKKLTEDLQRFGDSYMFTSLGNEWNELNQGFGAVLFVGLFIGVIFFVAAGSFLYFRLYTDLDMEKAKFKAINKMGITSKELTKVITIQLALLFFVPIVIVLIHGSVALTALQRMFNYNLMMESTLVLGAFSIIQIVYFLLIRQNYIRKIKYNI</sequence>
<feature type="domain" description="ABC3 transporter permease C-terminal" evidence="7">
    <location>
        <begin position="60"/>
        <end position="171"/>
    </location>
</feature>
<keyword evidence="6" id="KW-0813">Transport</keyword>
<comment type="caution">
    <text evidence="8">The sequence shown here is derived from an EMBL/GenBank/DDBJ whole genome shotgun (WGS) entry which is preliminary data.</text>
</comment>
<name>A0ABW0LHP0_9BACI</name>
<feature type="transmembrane region" description="Helical" evidence="6">
    <location>
        <begin position="281"/>
        <end position="305"/>
    </location>
</feature>
<dbReference type="Proteomes" id="UP001596147">
    <property type="component" value="Unassembled WGS sequence"/>
</dbReference>
<evidence type="ECO:0000256" key="5">
    <source>
        <dbReference type="ARBA" id="ARBA00023136"/>
    </source>
</evidence>
<keyword evidence="3 6" id="KW-0812">Transmembrane</keyword>
<dbReference type="PANTHER" id="PTHR46795:SF2">
    <property type="entry name" value="ABC TRANSPORTER, PERMEASE PROTEIN"/>
    <property type="match status" value="1"/>
</dbReference>
<evidence type="ECO:0000256" key="2">
    <source>
        <dbReference type="ARBA" id="ARBA00022475"/>
    </source>
</evidence>
<dbReference type="RefSeq" id="WP_382351405.1">
    <property type="nucleotide sequence ID" value="NZ_JBHSMC010000014.1"/>
</dbReference>
<evidence type="ECO:0000313" key="9">
    <source>
        <dbReference type="Proteomes" id="UP001596147"/>
    </source>
</evidence>
<evidence type="ECO:0000256" key="4">
    <source>
        <dbReference type="ARBA" id="ARBA00022989"/>
    </source>
</evidence>
<comment type="similarity">
    <text evidence="6">Belongs to the ABC-4 integral membrane protein family.</text>
</comment>
<evidence type="ECO:0000256" key="3">
    <source>
        <dbReference type="ARBA" id="ARBA00022692"/>
    </source>
</evidence>
<keyword evidence="5 6" id="KW-0472">Membrane</keyword>